<dbReference type="GO" id="GO:0016740">
    <property type="term" value="F:transferase activity"/>
    <property type="evidence" value="ECO:0007669"/>
    <property type="project" value="UniProtKB-KW"/>
</dbReference>
<gene>
    <name evidence="1" type="ORF">CLCY_5c00270</name>
</gene>
<name>A0A0J8DF38_CLOCY</name>
<sequence length="180" mass="21456">MIENNEPFSDRDRFYYGNELYYNQLYEEAIKEYITFIKSERGWIEDRKTATLRLIDCYSLTDKNEKNIDIILGSFKWCKPDAQVCCRLAEYFINKNQYKDAIFWYKVAFMCIPDKDNRGISAKEYYTWIPAIQLCVCYSHIGEYEAANYYNDLAGNFQPESPKVAHNREFLKGKLDKKLN</sequence>
<reference evidence="1 2" key="1">
    <citation type="submission" date="2015-06" db="EMBL/GenBank/DDBJ databases">
        <title>Draft genome sequence of the purine-degrading Clostridium cylindrosporum HC-1 (DSM 605).</title>
        <authorList>
            <person name="Poehlein A."/>
            <person name="Schiel-Bengelsdorf B."/>
            <person name="Bengelsdorf F."/>
            <person name="Daniel R."/>
            <person name="Duerre P."/>
        </authorList>
    </citation>
    <scope>NUCLEOTIDE SEQUENCE [LARGE SCALE GENOMIC DNA]</scope>
    <source>
        <strain evidence="1 2">DSM 605</strain>
    </source>
</reference>
<dbReference type="Proteomes" id="UP000036756">
    <property type="component" value="Unassembled WGS sequence"/>
</dbReference>
<dbReference type="EMBL" id="LFVU01000004">
    <property type="protein sequence ID" value="KMT22788.1"/>
    <property type="molecule type" value="Genomic_DNA"/>
</dbReference>
<dbReference type="SUPFAM" id="SSF48452">
    <property type="entry name" value="TPR-like"/>
    <property type="match status" value="1"/>
</dbReference>
<keyword evidence="1" id="KW-0808">Transferase</keyword>
<dbReference type="AlphaFoldDB" id="A0A0J8DF38"/>
<evidence type="ECO:0000313" key="1">
    <source>
        <dbReference type="EMBL" id="KMT22788.1"/>
    </source>
</evidence>
<keyword evidence="2" id="KW-1185">Reference proteome</keyword>
<dbReference type="Gene3D" id="1.25.40.10">
    <property type="entry name" value="Tetratricopeptide repeat domain"/>
    <property type="match status" value="1"/>
</dbReference>
<dbReference type="OrthoDB" id="9815923at2"/>
<dbReference type="PATRIC" id="fig|1121307.3.peg.1959"/>
<organism evidence="1 2">
    <name type="scientific">Clostridium cylindrosporum DSM 605</name>
    <dbReference type="NCBI Taxonomy" id="1121307"/>
    <lineage>
        <taxon>Bacteria</taxon>
        <taxon>Bacillati</taxon>
        <taxon>Bacillota</taxon>
        <taxon>Clostridia</taxon>
        <taxon>Eubacteriales</taxon>
        <taxon>Clostridiaceae</taxon>
        <taxon>Clostridium</taxon>
    </lineage>
</organism>
<accession>A0A0J8DF38</accession>
<proteinExistence type="predicted"/>
<evidence type="ECO:0000313" key="2">
    <source>
        <dbReference type="Proteomes" id="UP000036756"/>
    </source>
</evidence>
<dbReference type="STRING" id="1121307.CLCY_5c00270"/>
<dbReference type="InterPro" id="IPR011990">
    <property type="entry name" value="TPR-like_helical_dom_sf"/>
</dbReference>
<protein>
    <submittedName>
        <fullName evidence="1">Glycosyl transferase family 2</fullName>
    </submittedName>
</protein>
<comment type="caution">
    <text evidence="1">The sequence shown here is derived from an EMBL/GenBank/DDBJ whole genome shotgun (WGS) entry which is preliminary data.</text>
</comment>